<protein>
    <submittedName>
        <fullName evidence="1">Archaellum biogenesis ATPase FlaH</fullName>
    </submittedName>
</protein>
<accession>A0ABU0JTN2</accession>
<dbReference type="Proteomes" id="UP001224418">
    <property type="component" value="Unassembled WGS sequence"/>
</dbReference>
<organism evidence="1 2">
    <name type="scientific">Hathewaya limosa</name>
    <name type="common">Clostridium limosum</name>
    <dbReference type="NCBI Taxonomy" id="1536"/>
    <lineage>
        <taxon>Bacteria</taxon>
        <taxon>Bacillati</taxon>
        <taxon>Bacillota</taxon>
        <taxon>Clostridia</taxon>
        <taxon>Eubacteriales</taxon>
        <taxon>Clostridiaceae</taxon>
        <taxon>Hathewaya</taxon>
    </lineage>
</organism>
<comment type="caution">
    <text evidence="1">The sequence shown here is derived from an EMBL/GenBank/DDBJ whole genome shotgun (WGS) entry which is preliminary data.</text>
</comment>
<dbReference type="EMBL" id="JAUSWN010000009">
    <property type="protein sequence ID" value="MDQ0479591.1"/>
    <property type="molecule type" value="Genomic_DNA"/>
</dbReference>
<proteinExistence type="predicted"/>
<name>A0ABU0JTN2_HATLI</name>
<reference evidence="1 2" key="1">
    <citation type="submission" date="2023-07" db="EMBL/GenBank/DDBJ databases">
        <title>Genomic Encyclopedia of Type Strains, Phase IV (KMG-IV): sequencing the most valuable type-strain genomes for metagenomic binning, comparative biology and taxonomic classification.</title>
        <authorList>
            <person name="Goeker M."/>
        </authorList>
    </citation>
    <scope>NUCLEOTIDE SEQUENCE [LARGE SCALE GENOMIC DNA]</scope>
    <source>
        <strain evidence="1 2">DSM 1400</strain>
    </source>
</reference>
<dbReference type="RefSeq" id="WP_307355593.1">
    <property type="nucleotide sequence ID" value="NZ_BAAACJ010000033.1"/>
</dbReference>
<keyword evidence="2" id="KW-1185">Reference proteome</keyword>
<evidence type="ECO:0000313" key="1">
    <source>
        <dbReference type="EMBL" id="MDQ0479591.1"/>
    </source>
</evidence>
<gene>
    <name evidence="1" type="ORF">QOZ93_001332</name>
</gene>
<evidence type="ECO:0000313" key="2">
    <source>
        <dbReference type="Proteomes" id="UP001224418"/>
    </source>
</evidence>
<sequence length="159" mass="19028">MAYNVIDLLERKIDISNKILDLYKDTQNEYRSNKPLCLIINVFINYRNSKIEHCKLLKEDLKHKDLKDIDIFIYDKISSLISQFHNTMISFSCNGEVKDFLERCINLNEEEKALIINVRGRLIQQYEDINTIEYKVLTDIILQEEKFIDELKKCEKKYI</sequence>